<gene>
    <name evidence="2" type="ORF">HNR67_001047</name>
</gene>
<proteinExistence type="predicted"/>
<evidence type="ECO:0000313" key="3">
    <source>
        <dbReference type="Proteomes" id="UP000533598"/>
    </source>
</evidence>
<dbReference type="PANTHER" id="PTHR40763">
    <property type="entry name" value="MEMBRANE PROTEIN-RELATED"/>
    <property type="match status" value="1"/>
</dbReference>
<dbReference type="EMBL" id="JACHMH010000001">
    <property type="protein sequence ID" value="MBB4674929.1"/>
    <property type="molecule type" value="Genomic_DNA"/>
</dbReference>
<dbReference type="AlphaFoldDB" id="A0A7W7C821"/>
<name>A0A7W7C821_9PSEU</name>
<dbReference type="Pfam" id="PF08044">
    <property type="entry name" value="DUF1707"/>
    <property type="match status" value="1"/>
</dbReference>
<comment type="caution">
    <text evidence="2">The sequence shown here is derived from an EMBL/GenBank/DDBJ whole genome shotgun (WGS) entry which is preliminary data.</text>
</comment>
<sequence>MAGELEHRHLLVSDAERMHVVQLLERATGLGRISLAEFTVRSDRALTARTRGELNAVLIDVPGMVLNESVARGELVLGHNAMSSLERRGRWVVPGRLVLRGKAGHTLLDFTEAVIAEPVVTIELHNALGSTTLIVPEGATVNVDSLAMTAGTVTDKVGGGEHPGDPHFILTGVIRFGSVEIKRPARKSRFFRR</sequence>
<accession>A0A7W7C821</accession>
<feature type="domain" description="DUF1707" evidence="1">
    <location>
        <begin position="11"/>
        <end position="62"/>
    </location>
</feature>
<dbReference type="PANTHER" id="PTHR40763:SF5">
    <property type="entry name" value="MEMBRANE PROTEIN"/>
    <property type="match status" value="1"/>
</dbReference>
<dbReference type="InterPro" id="IPR012551">
    <property type="entry name" value="DUF1707_SHOCT-like"/>
</dbReference>
<reference evidence="2 3" key="1">
    <citation type="submission" date="2020-08" db="EMBL/GenBank/DDBJ databases">
        <title>Sequencing the genomes of 1000 actinobacteria strains.</title>
        <authorList>
            <person name="Klenk H.-P."/>
        </authorList>
    </citation>
    <scope>NUCLEOTIDE SEQUENCE [LARGE SCALE GENOMIC DNA]</scope>
    <source>
        <strain evidence="2 3">DSM 44230</strain>
    </source>
</reference>
<evidence type="ECO:0000259" key="1">
    <source>
        <dbReference type="Pfam" id="PF08044"/>
    </source>
</evidence>
<organism evidence="2 3">
    <name type="scientific">Crossiella cryophila</name>
    <dbReference type="NCBI Taxonomy" id="43355"/>
    <lineage>
        <taxon>Bacteria</taxon>
        <taxon>Bacillati</taxon>
        <taxon>Actinomycetota</taxon>
        <taxon>Actinomycetes</taxon>
        <taxon>Pseudonocardiales</taxon>
        <taxon>Pseudonocardiaceae</taxon>
        <taxon>Crossiella</taxon>
    </lineage>
</organism>
<dbReference type="Proteomes" id="UP000533598">
    <property type="component" value="Unassembled WGS sequence"/>
</dbReference>
<keyword evidence="3" id="KW-1185">Reference proteome</keyword>
<dbReference type="RefSeq" id="WP_312986480.1">
    <property type="nucleotide sequence ID" value="NZ_BAAAUI010000018.1"/>
</dbReference>
<evidence type="ECO:0000313" key="2">
    <source>
        <dbReference type="EMBL" id="MBB4674929.1"/>
    </source>
</evidence>
<protein>
    <recommendedName>
        <fullName evidence="1">DUF1707 domain-containing protein</fullName>
    </recommendedName>
</protein>